<dbReference type="EMBL" id="CP035758">
    <property type="protein sequence ID" value="QBD81234.1"/>
    <property type="molecule type" value="Genomic_DNA"/>
</dbReference>
<dbReference type="AlphaFoldDB" id="A0A4P6JZQ4"/>
<accession>A0A4P6JZQ4</accession>
<feature type="signal peptide" evidence="1">
    <location>
        <begin position="1"/>
        <end position="30"/>
    </location>
</feature>
<feature type="chain" id="PRO_5020555423" description="DUF1080 domain-containing protein" evidence="1">
    <location>
        <begin position="31"/>
        <end position="471"/>
    </location>
</feature>
<evidence type="ECO:0000256" key="1">
    <source>
        <dbReference type="SAM" id="SignalP"/>
    </source>
</evidence>
<proteinExistence type="predicted"/>
<dbReference type="KEGG" id="kbs:EPA93_36760"/>
<organism evidence="2 3">
    <name type="scientific">Ktedonosporobacter rubrisoli</name>
    <dbReference type="NCBI Taxonomy" id="2509675"/>
    <lineage>
        <taxon>Bacteria</taxon>
        <taxon>Bacillati</taxon>
        <taxon>Chloroflexota</taxon>
        <taxon>Ktedonobacteria</taxon>
        <taxon>Ktedonobacterales</taxon>
        <taxon>Ktedonosporobacteraceae</taxon>
        <taxon>Ktedonosporobacter</taxon>
    </lineage>
</organism>
<protein>
    <recommendedName>
        <fullName evidence="4">DUF1080 domain-containing protein</fullName>
    </recommendedName>
</protein>
<reference evidence="2 3" key="1">
    <citation type="submission" date="2019-01" db="EMBL/GenBank/DDBJ databases">
        <title>Ktedonosporobacter rubrisoli SCAWS-G2.</title>
        <authorList>
            <person name="Huang Y."/>
            <person name="Yan B."/>
        </authorList>
    </citation>
    <scope>NUCLEOTIDE SEQUENCE [LARGE SCALE GENOMIC DNA]</scope>
    <source>
        <strain evidence="2 3">SCAWS-G2</strain>
    </source>
</reference>
<gene>
    <name evidence="2" type="ORF">EPA93_36760</name>
</gene>
<sequence length="471" mass="51785">MKSIQHCSPVQLASLIALTFVLSLFLPACNESPTAPAQIPHPGYTTNAPGPQCDHGSGQWDVAKQYYTQDKKNIVQDKYTTLSCQMDGTQLTRSGDYYEPSKVYFLGPNADKSTKFPKNYRVQVDARISSPQDYAWAGLIVHTQYPAYGYDVFAVSAMGSWIVERYGNDKENFEYHLAGGYLPESLKAFTLTAEVEGALMRFSVNGRPVTTATDPTFANNFAVGFWMSNGSDQQPVSALFSHFSYVPLPDKSSLAPLTAQITPPNIAQAIDKAQMPYEARVPGFDCDKGGAMWDPPRVLSAGNNLSLRCQDNGQLFMINNSSGFLYEEFFHLYDDNMPNDYSVSVQIDTSQLGSDGCAGLGAHIFRGDNSGYRFFICRPSDTHQPDHWEVDRYDSPSKISTLSSGTIPHSDKYTMTVTAKDKQQSLILNGKQVASTSDSNNPYGYVTLFSSQDKGGSGSAVFSNFVFAPLL</sequence>
<dbReference type="OrthoDB" id="167489at2"/>
<dbReference type="Gene3D" id="2.60.120.560">
    <property type="entry name" value="Exo-inulinase, domain 1"/>
    <property type="match status" value="2"/>
</dbReference>
<keyword evidence="3" id="KW-1185">Reference proteome</keyword>
<dbReference type="Proteomes" id="UP000290365">
    <property type="component" value="Chromosome"/>
</dbReference>
<evidence type="ECO:0000313" key="3">
    <source>
        <dbReference type="Proteomes" id="UP000290365"/>
    </source>
</evidence>
<keyword evidence="1" id="KW-0732">Signal</keyword>
<name>A0A4P6JZQ4_KTERU</name>
<evidence type="ECO:0008006" key="4">
    <source>
        <dbReference type="Google" id="ProtNLM"/>
    </source>
</evidence>
<evidence type="ECO:0000313" key="2">
    <source>
        <dbReference type="EMBL" id="QBD81234.1"/>
    </source>
</evidence>
<dbReference type="RefSeq" id="WP_129892295.1">
    <property type="nucleotide sequence ID" value="NZ_CP035758.1"/>
</dbReference>